<sequence length="180" mass="20649">ELFSGYNQSRLCSRCALKVYLRKAYDTVEWDFILATLKLFGFAVVFIAWIEECITSVHFSVYLNGDIHGYFAGARGLRQGDPMSPYLFVLVMEVLQMIIQQLIDQDEGFTYHWKCGNMGLFQLCFADDLLLLCHVDVSLVNIFRRRLKMFATLSGLTANPQKSHLIISKAAQANRRPYFA</sequence>
<reference evidence="3" key="1">
    <citation type="submission" date="2020-06" db="EMBL/GenBank/DDBJ databases">
        <authorList>
            <person name="Li T."/>
            <person name="Hu X."/>
            <person name="Zhang T."/>
            <person name="Song X."/>
            <person name="Zhang H."/>
            <person name="Dai N."/>
            <person name="Sheng W."/>
            <person name="Hou X."/>
            <person name="Wei L."/>
        </authorList>
    </citation>
    <scope>NUCLEOTIDE SEQUENCE</scope>
    <source>
        <strain evidence="3">KEN1</strain>
        <tissue evidence="3">Leaf</tissue>
    </source>
</reference>
<evidence type="ECO:0000256" key="1">
    <source>
        <dbReference type="SAM" id="Phobius"/>
    </source>
</evidence>
<dbReference type="Pfam" id="PF00078">
    <property type="entry name" value="RVT_1"/>
    <property type="match status" value="1"/>
</dbReference>
<dbReference type="PROSITE" id="PS50878">
    <property type="entry name" value="RT_POL"/>
    <property type="match status" value="1"/>
</dbReference>
<reference evidence="3" key="2">
    <citation type="journal article" date="2024" name="Plant">
        <title>Genomic evolution and insights into agronomic trait innovations of Sesamum species.</title>
        <authorList>
            <person name="Miao H."/>
            <person name="Wang L."/>
            <person name="Qu L."/>
            <person name="Liu H."/>
            <person name="Sun Y."/>
            <person name="Le M."/>
            <person name="Wang Q."/>
            <person name="Wei S."/>
            <person name="Zheng Y."/>
            <person name="Lin W."/>
            <person name="Duan Y."/>
            <person name="Cao H."/>
            <person name="Xiong S."/>
            <person name="Wang X."/>
            <person name="Wei L."/>
            <person name="Li C."/>
            <person name="Ma Q."/>
            <person name="Ju M."/>
            <person name="Zhao R."/>
            <person name="Li G."/>
            <person name="Mu C."/>
            <person name="Tian Q."/>
            <person name="Mei H."/>
            <person name="Zhang T."/>
            <person name="Gao T."/>
            <person name="Zhang H."/>
        </authorList>
    </citation>
    <scope>NUCLEOTIDE SEQUENCE</scope>
    <source>
        <strain evidence="3">KEN1</strain>
    </source>
</reference>
<dbReference type="AlphaFoldDB" id="A0AAW2UUZ5"/>
<dbReference type="PANTHER" id="PTHR33116">
    <property type="entry name" value="REVERSE TRANSCRIPTASE ZINC-BINDING DOMAIN-CONTAINING PROTEIN-RELATED-RELATED"/>
    <property type="match status" value="1"/>
</dbReference>
<keyword evidence="1" id="KW-1133">Transmembrane helix</keyword>
<name>A0AAW2UUZ5_9LAMI</name>
<feature type="domain" description="Reverse transcriptase" evidence="2">
    <location>
        <begin position="1"/>
        <end position="180"/>
    </location>
</feature>
<protein>
    <submittedName>
        <fullName evidence="3">Retrovirus-related Pol polyprotein from type-1 retrotransposable element R2</fullName>
    </submittedName>
</protein>
<accession>A0AAW2UUZ5</accession>
<feature type="transmembrane region" description="Helical" evidence="1">
    <location>
        <begin position="32"/>
        <end position="50"/>
    </location>
</feature>
<dbReference type="InterPro" id="IPR043502">
    <property type="entry name" value="DNA/RNA_pol_sf"/>
</dbReference>
<organism evidence="3">
    <name type="scientific">Sesamum latifolium</name>
    <dbReference type="NCBI Taxonomy" id="2727402"/>
    <lineage>
        <taxon>Eukaryota</taxon>
        <taxon>Viridiplantae</taxon>
        <taxon>Streptophyta</taxon>
        <taxon>Embryophyta</taxon>
        <taxon>Tracheophyta</taxon>
        <taxon>Spermatophyta</taxon>
        <taxon>Magnoliopsida</taxon>
        <taxon>eudicotyledons</taxon>
        <taxon>Gunneridae</taxon>
        <taxon>Pentapetalae</taxon>
        <taxon>asterids</taxon>
        <taxon>lamiids</taxon>
        <taxon>Lamiales</taxon>
        <taxon>Pedaliaceae</taxon>
        <taxon>Sesamum</taxon>
    </lineage>
</organism>
<feature type="non-terminal residue" evidence="3">
    <location>
        <position position="1"/>
    </location>
</feature>
<keyword evidence="1" id="KW-0812">Transmembrane</keyword>
<comment type="caution">
    <text evidence="3">The sequence shown here is derived from an EMBL/GenBank/DDBJ whole genome shotgun (WGS) entry which is preliminary data.</text>
</comment>
<evidence type="ECO:0000313" key="3">
    <source>
        <dbReference type="EMBL" id="KAL0420607.1"/>
    </source>
</evidence>
<proteinExistence type="predicted"/>
<dbReference type="PANTHER" id="PTHR33116:SF78">
    <property type="entry name" value="OS12G0587133 PROTEIN"/>
    <property type="match status" value="1"/>
</dbReference>
<dbReference type="SUPFAM" id="SSF56672">
    <property type="entry name" value="DNA/RNA polymerases"/>
    <property type="match status" value="1"/>
</dbReference>
<keyword evidence="1" id="KW-0472">Membrane</keyword>
<evidence type="ECO:0000259" key="2">
    <source>
        <dbReference type="PROSITE" id="PS50878"/>
    </source>
</evidence>
<dbReference type="EMBL" id="JACGWN010000011">
    <property type="protein sequence ID" value="KAL0420607.1"/>
    <property type="molecule type" value="Genomic_DNA"/>
</dbReference>
<gene>
    <name evidence="3" type="ORF">Slati_3083600</name>
</gene>
<dbReference type="InterPro" id="IPR000477">
    <property type="entry name" value="RT_dom"/>
</dbReference>